<dbReference type="AlphaFoldDB" id="A0A6A4H2L9"/>
<keyword evidence="3" id="KW-1133">Transmembrane helix</keyword>
<dbReference type="PANTHER" id="PTHR43180">
    <property type="entry name" value="3-OXOACYL-(ACYL-CARRIER-PROTEIN) REDUCTASE (AFU_ORTHOLOGUE AFUA_6G11210)"/>
    <property type="match status" value="1"/>
</dbReference>
<evidence type="ECO:0000313" key="4">
    <source>
        <dbReference type="EMBL" id="KAE9391427.1"/>
    </source>
</evidence>
<evidence type="ECO:0000256" key="1">
    <source>
        <dbReference type="ARBA" id="ARBA00006484"/>
    </source>
</evidence>
<feature type="transmembrane region" description="Helical" evidence="3">
    <location>
        <begin position="337"/>
        <end position="356"/>
    </location>
</feature>
<keyword evidence="5" id="KW-1185">Reference proteome</keyword>
<dbReference type="PRINTS" id="PR00081">
    <property type="entry name" value="GDHRDH"/>
</dbReference>
<dbReference type="OrthoDB" id="5371740at2759"/>
<evidence type="ECO:0000313" key="5">
    <source>
        <dbReference type="Proteomes" id="UP000799118"/>
    </source>
</evidence>
<evidence type="ECO:0000256" key="3">
    <source>
        <dbReference type="SAM" id="Phobius"/>
    </source>
</evidence>
<keyword evidence="2" id="KW-0560">Oxidoreductase</keyword>
<dbReference type="SUPFAM" id="SSF51735">
    <property type="entry name" value="NAD(P)-binding Rossmann-fold domains"/>
    <property type="match status" value="1"/>
</dbReference>
<dbReference type="GO" id="GO:0016491">
    <property type="term" value="F:oxidoreductase activity"/>
    <property type="evidence" value="ECO:0007669"/>
    <property type="project" value="UniProtKB-KW"/>
</dbReference>
<dbReference type="InterPro" id="IPR002347">
    <property type="entry name" value="SDR_fam"/>
</dbReference>
<dbReference type="Pfam" id="PF00106">
    <property type="entry name" value="adh_short"/>
    <property type="match status" value="1"/>
</dbReference>
<accession>A0A6A4H2L9</accession>
<evidence type="ECO:0000256" key="2">
    <source>
        <dbReference type="ARBA" id="ARBA00023002"/>
    </source>
</evidence>
<keyword evidence="3" id="KW-0472">Membrane</keyword>
<comment type="similarity">
    <text evidence="1">Belongs to the short-chain dehydrogenases/reductases (SDR) family.</text>
</comment>
<dbReference type="InterPro" id="IPR036291">
    <property type="entry name" value="NAD(P)-bd_dom_sf"/>
</dbReference>
<name>A0A6A4H2L9_9AGAR</name>
<organism evidence="4 5">
    <name type="scientific">Gymnopus androsaceus JB14</name>
    <dbReference type="NCBI Taxonomy" id="1447944"/>
    <lineage>
        <taxon>Eukaryota</taxon>
        <taxon>Fungi</taxon>
        <taxon>Dikarya</taxon>
        <taxon>Basidiomycota</taxon>
        <taxon>Agaricomycotina</taxon>
        <taxon>Agaricomycetes</taxon>
        <taxon>Agaricomycetidae</taxon>
        <taxon>Agaricales</taxon>
        <taxon>Marasmiineae</taxon>
        <taxon>Omphalotaceae</taxon>
        <taxon>Gymnopus</taxon>
    </lineage>
</organism>
<dbReference type="EMBL" id="ML769624">
    <property type="protein sequence ID" value="KAE9391427.1"/>
    <property type="molecule type" value="Genomic_DNA"/>
</dbReference>
<dbReference type="PANTHER" id="PTHR43180:SF33">
    <property type="entry name" value="15-HYDROXYPROSTAGLANDIN DEHYDROGENASE [NAD(+)]-LIKE"/>
    <property type="match status" value="1"/>
</dbReference>
<protein>
    <submittedName>
        <fullName evidence="4">NAD(P)-binding protein</fullName>
    </submittedName>
</protein>
<dbReference type="Proteomes" id="UP000799118">
    <property type="component" value="Unassembled WGS sequence"/>
</dbReference>
<keyword evidence="3" id="KW-0812">Transmembrane</keyword>
<dbReference type="Gene3D" id="3.40.50.720">
    <property type="entry name" value="NAD(P)-binding Rossmann-like Domain"/>
    <property type="match status" value="1"/>
</dbReference>
<reference evidence="4" key="1">
    <citation type="journal article" date="2019" name="Environ. Microbiol.">
        <title>Fungal ecological strategies reflected in gene transcription - a case study of two litter decomposers.</title>
        <authorList>
            <person name="Barbi F."/>
            <person name="Kohler A."/>
            <person name="Barry K."/>
            <person name="Baskaran P."/>
            <person name="Daum C."/>
            <person name="Fauchery L."/>
            <person name="Ihrmark K."/>
            <person name="Kuo A."/>
            <person name="LaButti K."/>
            <person name="Lipzen A."/>
            <person name="Morin E."/>
            <person name="Grigoriev I.V."/>
            <person name="Henrissat B."/>
            <person name="Lindahl B."/>
            <person name="Martin F."/>
        </authorList>
    </citation>
    <scope>NUCLEOTIDE SEQUENCE</scope>
    <source>
        <strain evidence="4">JB14</strain>
    </source>
</reference>
<sequence>MTSAHDGLVPIPDNELLEHSSRLKGKVVLITGAGNGIGKETAILLASFGAKIVIGDINDICGRKTASIIIAFGGQAISQKCDVAVWDNLVDLFNLAIANFGSVDIVIPNAGTSEASPFYNVILDETGRPQEPALLPAMQVNLTGVLYTVHLAQHYLHVGQDLNAPSLKSVVLIGSMSSWAGFSPAPVYSATKHGVLGLMRSVDSNFERKGVRVACVTPFFAKTDLLPLYMKLALAGIPFTPVARIAGAVVYAVSHPDPATSGCGYVLPDNGPVIKVSREEFKPGVLKKLDDGANPLLKYVGLLLSCLRLLRDFFIWVHCRLTGIFYVGKIMTDIVQLLGKPTLLLVMISAAGIYFLK</sequence>
<gene>
    <name evidence="4" type="ORF">BT96DRAFT_832061</name>
</gene>
<proteinExistence type="inferred from homology"/>